<dbReference type="EC" id="2.8.4.3" evidence="9"/>
<evidence type="ECO:0000256" key="5">
    <source>
        <dbReference type="ARBA" id="ARBA00022691"/>
    </source>
</evidence>
<evidence type="ECO:0000256" key="11">
    <source>
        <dbReference type="ARBA" id="ARBA00080698"/>
    </source>
</evidence>
<dbReference type="InterPro" id="IPR013848">
    <property type="entry name" value="Methylthiotransferase_N"/>
</dbReference>
<dbReference type="SUPFAM" id="SSF102114">
    <property type="entry name" value="Radical SAM enzymes"/>
    <property type="match status" value="1"/>
</dbReference>
<dbReference type="InterPro" id="IPR006638">
    <property type="entry name" value="Elp3/MiaA/NifB-like_rSAM"/>
</dbReference>
<dbReference type="Gene3D" id="3.40.50.12160">
    <property type="entry name" value="Methylthiotransferase, N-terminal domain"/>
    <property type="match status" value="1"/>
</dbReference>
<dbReference type="GO" id="GO:0046872">
    <property type="term" value="F:metal ion binding"/>
    <property type="evidence" value="ECO:0007669"/>
    <property type="project" value="UniProtKB-KW"/>
</dbReference>
<evidence type="ECO:0000256" key="2">
    <source>
        <dbReference type="ARBA" id="ARBA00003234"/>
    </source>
</evidence>
<evidence type="ECO:0000259" key="14">
    <source>
        <dbReference type="PROSITE" id="PS51918"/>
    </source>
</evidence>
<keyword evidence="4" id="KW-0808">Transferase</keyword>
<evidence type="ECO:0000256" key="6">
    <source>
        <dbReference type="ARBA" id="ARBA00022723"/>
    </source>
</evidence>
<keyword evidence="3" id="KW-0004">4Fe-4S</keyword>
<dbReference type="SFLD" id="SFLDG01082">
    <property type="entry name" value="B12-binding_domain_containing"/>
    <property type="match status" value="1"/>
</dbReference>
<keyword evidence="5" id="KW-0949">S-adenosyl-L-methionine</keyword>
<evidence type="ECO:0000256" key="7">
    <source>
        <dbReference type="ARBA" id="ARBA00023004"/>
    </source>
</evidence>
<dbReference type="EMBL" id="MHCQ01000039">
    <property type="protein sequence ID" value="OGY23745.1"/>
    <property type="molecule type" value="Genomic_DNA"/>
</dbReference>
<dbReference type="PROSITE" id="PS51449">
    <property type="entry name" value="MTTASE_N"/>
    <property type="match status" value="1"/>
</dbReference>
<protein>
    <recommendedName>
        <fullName evidence="10">tRNA-2-methylthio-N(6)-dimethylallyladenosine synthase</fullName>
        <ecNumber evidence="9">2.8.4.3</ecNumber>
    </recommendedName>
    <alternativeName>
        <fullName evidence="12">(Dimethylallyl)adenosine tRNA methylthiotransferase MiaB</fullName>
    </alternativeName>
    <alternativeName>
        <fullName evidence="11">tRNA-i(6)A37 methylthiotransferase</fullName>
    </alternativeName>
</protein>
<dbReference type="PANTHER" id="PTHR43020:SF2">
    <property type="entry name" value="MITOCHONDRIAL TRNA METHYLTHIOTRANSFERASE CDK5RAP1"/>
    <property type="match status" value="1"/>
</dbReference>
<evidence type="ECO:0000256" key="1">
    <source>
        <dbReference type="ARBA" id="ARBA00001966"/>
    </source>
</evidence>
<evidence type="ECO:0000259" key="13">
    <source>
        <dbReference type="PROSITE" id="PS51449"/>
    </source>
</evidence>
<evidence type="ECO:0000256" key="12">
    <source>
        <dbReference type="ARBA" id="ARBA00081141"/>
    </source>
</evidence>
<name>A0A1G1W7T3_9BACT</name>
<dbReference type="SFLD" id="SFLDG01061">
    <property type="entry name" value="methylthiotransferase"/>
    <property type="match status" value="1"/>
</dbReference>
<sequence length="390" mass="44407">MRRQKYSIITFGCQQNLADSERVAGGYESQGMIEASSLEEADRIVINTCMVRQHAEDKIYGLMKKLGSLKEKNNNLKIILTGCMVGAAVRDKTGKFGKIMRRRLPLVDQFLPIDEVGFDTPARRESKTHAWVVISNGCNNFCSYCIVPYTRGREVSRPMKNILAEVSDLVKQGYSEITLLGQNVNSYGADLIKSQKERSQFVLPNGKKVPPVIVKLSMGRYRIPTLFPYLLEAVRQFKEIKKINFLSSNPWDFSDELIEVIAKNPKISRFIHLPLQSGDNQILKKMNRWYTVEEYKTLVKKLRDKVAGVKISTDLIVGFPGEGEVAFGNTLKLVKEIGFYKAYIFIYSARTGTLSSDHFRDDILREDKVKRLQILDSLINKKVKDPAYVD</sequence>
<dbReference type="Gene3D" id="3.80.30.20">
    <property type="entry name" value="tm_1862 like domain"/>
    <property type="match status" value="1"/>
</dbReference>
<dbReference type="Proteomes" id="UP000177103">
    <property type="component" value="Unassembled WGS sequence"/>
</dbReference>
<comment type="cofactor">
    <cofactor evidence="1">
        <name>[4Fe-4S] cluster</name>
        <dbReference type="ChEBI" id="CHEBI:49883"/>
    </cofactor>
</comment>
<proteinExistence type="predicted"/>
<organism evidence="15 16">
    <name type="scientific">Candidatus Woykebacteria bacterium RBG_13_40_7b</name>
    <dbReference type="NCBI Taxonomy" id="1802594"/>
    <lineage>
        <taxon>Bacteria</taxon>
        <taxon>Candidatus Woykeibacteriota</taxon>
    </lineage>
</organism>
<dbReference type="FunFam" id="3.40.50.12160:FF:000003">
    <property type="entry name" value="CDK5 regulatory subunit-associated protein 1"/>
    <property type="match status" value="1"/>
</dbReference>
<reference evidence="15 16" key="1">
    <citation type="journal article" date="2016" name="Nat. Commun.">
        <title>Thousands of microbial genomes shed light on interconnected biogeochemical processes in an aquifer system.</title>
        <authorList>
            <person name="Anantharaman K."/>
            <person name="Brown C.T."/>
            <person name="Hug L.A."/>
            <person name="Sharon I."/>
            <person name="Castelle C.J."/>
            <person name="Probst A.J."/>
            <person name="Thomas B.C."/>
            <person name="Singh A."/>
            <person name="Wilkins M.J."/>
            <person name="Karaoz U."/>
            <person name="Brodie E.L."/>
            <person name="Williams K.H."/>
            <person name="Hubbard S.S."/>
            <person name="Banfield J.F."/>
        </authorList>
    </citation>
    <scope>NUCLEOTIDE SEQUENCE [LARGE SCALE GENOMIC DNA]</scope>
</reference>
<comment type="function">
    <text evidence="2">Catalyzes the methylthiolation of N6-(dimethylallyl)adenosine (i(6)A), leading to the formation of 2-methylthio-N6-(dimethylallyl)adenosine (ms(2)i(6)A) at position 37 in tRNAs that read codons beginning with uridine.</text>
</comment>
<dbReference type="PROSITE" id="PS01278">
    <property type="entry name" value="MTTASE_RADICAL"/>
    <property type="match status" value="1"/>
</dbReference>
<feature type="domain" description="MTTase N-terminal" evidence="13">
    <location>
        <begin position="4"/>
        <end position="128"/>
    </location>
</feature>
<evidence type="ECO:0000313" key="15">
    <source>
        <dbReference type="EMBL" id="OGY23745.1"/>
    </source>
</evidence>
<dbReference type="SMART" id="SM00729">
    <property type="entry name" value="Elp3"/>
    <property type="match status" value="1"/>
</dbReference>
<dbReference type="PANTHER" id="PTHR43020">
    <property type="entry name" value="CDK5 REGULATORY SUBUNIT-ASSOCIATED PROTEIN 1"/>
    <property type="match status" value="1"/>
</dbReference>
<dbReference type="InterPro" id="IPR005839">
    <property type="entry name" value="Methylthiotransferase"/>
</dbReference>
<dbReference type="AlphaFoldDB" id="A0A1G1W7T3"/>
<accession>A0A1G1W7T3</accession>
<evidence type="ECO:0000256" key="8">
    <source>
        <dbReference type="ARBA" id="ARBA00023014"/>
    </source>
</evidence>
<dbReference type="FunFam" id="3.80.30.20:FF:000001">
    <property type="entry name" value="tRNA-2-methylthio-N(6)-dimethylallyladenosine synthase 2"/>
    <property type="match status" value="1"/>
</dbReference>
<dbReference type="GO" id="GO:0051539">
    <property type="term" value="F:4 iron, 4 sulfur cluster binding"/>
    <property type="evidence" value="ECO:0007669"/>
    <property type="project" value="UniProtKB-KW"/>
</dbReference>
<keyword evidence="8" id="KW-0411">Iron-sulfur</keyword>
<comment type="caution">
    <text evidence="15">The sequence shown here is derived from an EMBL/GenBank/DDBJ whole genome shotgun (WGS) entry which is preliminary data.</text>
</comment>
<evidence type="ECO:0000256" key="9">
    <source>
        <dbReference type="ARBA" id="ARBA00033765"/>
    </source>
</evidence>
<keyword evidence="6" id="KW-0479">Metal-binding</keyword>
<dbReference type="PROSITE" id="PS51918">
    <property type="entry name" value="RADICAL_SAM"/>
    <property type="match status" value="1"/>
</dbReference>
<dbReference type="GO" id="GO:0005829">
    <property type="term" value="C:cytosol"/>
    <property type="evidence" value="ECO:0007669"/>
    <property type="project" value="TreeGrafter"/>
</dbReference>
<keyword evidence="7" id="KW-0408">Iron</keyword>
<evidence type="ECO:0000256" key="4">
    <source>
        <dbReference type="ARBA" id="ARBA00022679"/>
    </source>
</evidence>
<dbReference type="SFLD" id="SFLDS00029">
    <property type="entry name" value="Radical_SAM"/>
    <property type="match status" value="1"/>
</dbReference>
<dbReference type="Pfam" id="PF04055">
    <property type="entry name" value="Radical_SAM"/>
    <property type="match status" value="1"/>
</dbReference>
<evidence type="ECO:0000313" key="16">
    <source>
        <dbReference type="Proteomes" id="UP000177103"/>
    </source>
</evidence>
<gene>
    <name evidence="15" type="ORF">A2Y57_04430</name>
</gene>
<dbReference type="NCBIfam" id="TIGR00089">
    <property type="entry name" value="MiaB/RimO family radical SAM methylthiotransferase"/>
    <property type="match status" value="1"/>
</dbReference>
<dbReference type="InterPro" id="IPR007197">
    <property type="entry name" value="rSAM"/>
</dbReference>
<evidence type="ECO:0000256" key="10">
    <source>
        <dbReference type="ARBA" id="ARBA00068570"/>
    </source>
</evidence>
<dbReference type="InterPro" id="IPR038135">
    <property type="entry name" value="Methylthiotransferase_N_sf"/>
</dbReference>
<dbReference type="GO" id="GO:0035597">
    <property type="term" value="F:tRNA-2-methylthio-N(6)-dimethylallyladenosine(37) synthase activity"/>
    <property type="evidence" value="ECO:0007669"/>
    <property type="project" value="UniProtKB-EC"/>
</dbReference>
<evidence type="ECO:0000256" key="3">
    <source>
        <dbReference type="ARBA" id="ARBA00022485"/>
    </source>
</evidence>
<dbReference type="Pfam" id="PF00919">
    <property type="entry name" value="UPF0004"/>
    <property type="match status" value="1"/>
</dbReference>
<dbReference type="InterPro" id="IPR058240">
    <property type="entry name" value="rSAM_sf"/>
</dbReference>
<feature type="domain" description="Radical SAM core" evidence="14">
    <location>
        <begin position="124"/>
        <end position="385"/>
    </location>
</feature>
<dbReference type="InterPro" id="IPR020612">
    <property type="entry name" value="Methylthiotransferase_CS"/>
</dbReference>
<dbReference type="InterPro" id="IPR023404">
    <property type="entry name" value="rSAM_horseshoe"/>
</dbReference>